<accession>A0ABU0ZAP2</accession>
<evidence type="ECO:0000313" key="6">
    <source>
        <dbReference type="EMBL" id="MDQ7904125.1"/>
    </source>
</evidence>
<proteinExistence type="inferred from homology"/>
<dbReference type="EC" id="2.4.-.-" evidence="6"/>
<dbReference type="PANTHER" id="PTHR12526:SF640">
    <property type="entry name" value="COLANIC ACID BIOSYNTHESIS GLYCOSYLTRANSFERASE WCAL-RELATED"/>
    <property type="match status" value="1"/>
</dbReference>
<dbReference type="GO" id="GO:0016757">
    <property type="term" value="F:glycosyltransferase activity"/>
    <property type="evidence" value="ECO:0007669"/>
    <property type="project" value="UniProtKB-KW"/>
</dbReference>
<dbReference type="Gene3D" id="3.40.50.2000">
    <property type="entry name" value="Glycogen Phosphorylase B"/>
    <property type="match status" value="2"/>
</dbReference>
<reference evidence="6 7" key="1">
    <citation type="submission" date="2023-08" db="EMBL/GenBank/DDBJ databases">
        <title>Phytohabitans sansha sp. nov., isolated from marine sediment.</title>
        <authorList>
            <person name="Zhao Y."/>
            <person name="Yi K."/>
        </authorList>
    </citation>
    <scope>NUCLEOTIDE SEQUENCE [LARGE SCALE GENOMIC DNA]</scope>
    <source>
        <strain evidence="6 7">ZYX-F-186</strain>
    </source>
</reference>
<name>A0ABU0ZAP2_9ACTN</name>
<protein>
    <submittedName>
        <fullName evidence="6">Glycosyltransferase family 4 protein</fullName>
        <ecNumber evidence="6">2.4.-.-</ecNumber>
    </submittedName>
</protein>
<comment type="caution">
    <text evidence="6">The sequence shown here is derived from an EMBL/GenBank/DDBJ whole genome shotgun (WGS) entry which is preliminary data.</text>
</comment>
<dbReference type="InterPro" id="IPR001296">
    <property type="entry name" value="Glyco_trans_1"/>
</dbReference>
<dbReference type="SUPFAM" id="SSF53756">
    <property type="entry name" value="UDP-Glycosyltransferase/glycogen phosphorylase"/>
    <property type="match status" value="1"/>
</dbReference>
<feature type="domain" description="Glycosyl transferase family 1" evidence="4">
    <location>
        <begin position="198"/>
        <end position="350"/>
    </location>
</feature>
<evidence type="ECO:0000259" key="4">
    <source>
        <dbReference type="Pfam" id="PF00534"/>
    </source>
</evidence>
<evidence type="ECO:0000313" key="7">
    <source>
        <dbReference type="Proteomes" id="UP001230908"/>
    </source>
</evidence>
<comment type="similarity">
    <text evidence="1">Belongs to the glycosyltransferase group 1 family. Glycosyltransferase 4 subfamily.</text>
</comment>
<dbReference type="Pfam" id="PF00534">
    <property type="entry name" value="Glycos_transf_1"/>
    <property type="match status" value="1"/>
</dbReference>
<dbReference type="Proteomes" id="UP001230908">
    <property type="component" value="Unassembled WGS sequence"/>
</dbReference>
<evidence type="ECO:0000256" key="2">
    <source>
        <dbReference type="ARBA" id="ARBA00022676"/>
    </source>
</evidence>
<evidence type="ECO:0000259" key="5">
    <source>
        <dbReference type="Pfam" id="PF13439"/>
    </source>
</evidence>
<dbReference type="Pfam" id="PF13439">
    <property type="entry name" value="Glyco_transf_4"/>
    <property type="match status" value="1"/>
</dbReference>
<gene>
    <name evidence="6" type="ORF">RB614_06255</name>
</gene>
<dbReference type="EMBL" id="JAVHUY010000004">
    <property type="protein sequence ID" value="MDQ7904125.1"/>
    <property type="molecule type" value="Genomic_DNA"/>
</dbReference>
<dbReference type="CDD" id="cd03801">
    <property type="entry name" value="GT4_PimA-like"/>
    <property type="match status" value="1"/>
</dbReference>
<organism evidence="6 7">
    <name type="scientific">Phytohabitans maris</name>
    <dbReference type="NCBI Taxonomy" id="3071409"/>
    <lineage>
        <taxon>Bacteria</taxon>
        <taxon>Bacillati</taxon>
        <taxon>Actinomycetota</taxon>
        <taxon>Actinomycetes</taxon>
        <taxon>Micromonosporales</taxon>
        <taxon>Micromonosporaceae</taxon>
    </lineage>
</organism>
<dbReference type="RefSeq" id="WP_308711397.1">
    <property type="nucleotide sequence ID" value="NZ_JAVHUY010000004.1"/>
</dbReference>
<dbReference type="InterPro" id="IPR028098">
    <property type="entry name" value="Glyco_trans_4-like_N"/>
</dbReference>
<dbReference type="PANTHER" id="PTHR12526">
    <property type="entry name" value="GLYCOSYLTRANSFERASE"/>
    <property type="match status" value="1"/>
</dbReference>
<keyword evidence="3 6" id="KW-0808">Transferase</keyword>
<sequence>MAGRPRILLYTSVDAVGGAEVALGNLVGGLGGAYDVHVAGTDEPVVRWVAGHRPGVPYHVTGGGPLAHARLLRRVRPDLVQANLEVPWAAPTMLGTALALRGPRVVAVQHMAARTVDLPLLLRTRALALRLDANVAVSADGARRVENFYALGRDSVHVIHNGVPVPGQPVASGGHVPGRPIARGGRVPGPGTPVGRAAGEIVVGCVGRLDAVKGQDVLIDALPRLPGVRVRLVGSGAREAALRSQAARLGVADRVELTGWTDRVADQLHDMDVYCQPSRYETLGLALIEAMGAGLPCVASATGGVPELLDAGRCGRLVPAGDAAALAEAIGRLATDPAARQALGRQARERTLAAFTAERMAARYESLWAHVLAAPPARRLRPRPPKP</sequence>
<feature type="domain" description="Glycosyltransferase subfamily 4-like N-terminal" evidence="5">
    <location>
        <begin position="16"/>
        <end position="164"/>
    </location>
</feature>
<evidence type="ECO:0000256" key="1">
    <source>
        <dbReference type="ARBA" id="ARBA00009481"/>
    </source>
</evidence>
<keyword evidence="7" id="KW-1185">Reference proteome</keyword>
<keyword evidence="2 6" id="KW-0328">Glycosyltransferase</keyword>
<evidence type="ECO:0000256" key="3">
    <source>
        <dbReference type="ARBA" id="ARBA00022679"/>
    </source>
</evidence>